<dbReference type="PANTHER" id="PTHR10194">
    <property type="entry name" value="RAS GTPASE-ACTIVATING PROTEINS"/>
    <property type="match status" value="1"/>
</dbReference>
<evidence type="ECO:0000256" key="2">
    <source>
        <dbReference type="SAM" id="MobiDB-lite"/>
    </source>
</evidence>
<feature type="non-terminal residue" evidence="4">
    <location>
        <position position="1"/>
    </location>
</feature>
<evidence type="ECO:0000313" key="5">
    <source>
        <dbReference type="Proteomes" id="UP000245609"/>
    </source>
</evidence>
<dbReference type="STRING" id="133381.A0A2T9Y4X1"/>
<dbReference type="SUPFAM" id="SSF48350">
    <property type="entry name" value="GTPase activation domain, GAP"/>
    <property type="match status" value="1"/>
</dbReference>
<dbReference type="GO" id="GO:0005096">
    <property type="term" value="F:GTPase activator activity"/>
    <property type="evidence" value="ECO:0007669"/>
    <property type="project" value="UniProtKB-KW"/>
</dbReference>
<dbReference type="PROSITE" id="PS50018">
    <property type="entry name" value="RAS_GTPASE_ACTIV_2"/>
    <property type="match status" value="1"/>
</dbReference>
<dbReference type="OrthoDB" id="775356at2759"/>
<keyword evidence="1" id="KW-0343">GTPase activation</keyword>
<dbReference type="Proteomes" id="UP000245609">
    <property type="component" value="Unassembled WGS sequence"/>
</dbReference>
<dbReference type="InterPro" id="IPR001936">
    <property type="entry name" value="RasGAP_dom"/>
</dbReference>
<feature type="region of interest" description="Disordered" evidence="2">
    <location>
        <begin position="134"/>
        <end position="171"/>
    </location>
</feature>
<accession>A0A2T9Y4X1</accession>
<dbReference type="AlphaFoldDB" id="A0A2T9Y4X1"/>
<comment type="caution">
    <text evidence="4">The sequence shown here is derived from an EMBL/GenBank/DDBJ whole genome shotgun (WGS) entry which is preliminary data.</text>
</comment>
<dbReference type="Pfam" id="PF00616">
    <property type="entry name" value="RasGAP"/>
    <property type="match status" value="1"/>
</dbReference>
<name>A0A2T9Y4X1_9FUNG</name>
<organism evidence="4 5">
    <name type="scientific">Smittium megazygosporum</name>
    <dbReference type="NCBI Taxonomy" id="133381"/>
    <lineage>
        <taxon>Eukaryota</taxon>
        <taxon>Fungi</taxon>
        <taxon>Fungi incertae sedis</taxon>
        <taxon>Zoopagomycota</taxon>
        <taxon>Kickxellomycotina</taxon>
        <taxon>Harpellomycetes</taxon>
        <taxon>Harpellales</taxon>
        <taxon>Legeriomycetaceae</taxon>
        <taxon>Smittium</taxon>
    </lineage>
</organism>
<dbReference type="EMBL" id="MBFS01003302">
    <property type="protein sequence ID" value="PVU87392.1"/>
    <property type="molecule type" value="Genomic_DNA"/>
</dbReference>
<feature type="region of interest" description="Disordered" evidence="2">
    <location>
        <begin position="461"/>
        <end position="482"/>
    </location>
</feature>
<dbReference type="SMART" id="SM00323">
    <property type="entry name" value="RasGAP"/>
    <property type="match status" value="1"/>
</dbReference>
<reference evidence="4 5" key="1">
    <citation type="journal article" date="2018" name="MBio">
        <title>Comparative Genomics Reveals the Core Gene Toolbox for the Fungus-Insect Symbiosis.</title>
        <authorList>
            <person name="Wang Y."/>
            <person name="Stata M."/>
            <person name="Wang W."/>
            <person name="Stajich J.E."/>
            <person name="White M.M."/>
            <person name="Moncalvo J.M."/>
        </authorList>
    </citation>
    <scope>NUCLEOTIDE SEQUENCE [LARGE SCALE GENOMIC DNA]</scope>
    <source>
        <strain evidence="4 5">SC-DP-2</strain>
    </source>
</reference>
<feature type="region of interest" description="Disordered" evidence="2">
    <location>
        <begin position="582"/>
        <end position="637"/>
    </location>
</feature>
<keyword evidence="5" id="KW-1185">Reference proteome</keyword>
<evidence type="ECO:0000313" key="4">
    <source>
        <dbReference type="EMBL" id="PVU87392.1"/>
    </source>
</evidence>
<evidence type="ECO:0000256" key="1">
    <source>
        <dbReference type="ARBA" id="ARBA00022468"/>
    </source>
</evidence>
<gene>
    <name evidence="4" type="ORF">BB560_006497</name>
</gene>
<feature type="domain" description="Ras-GAP" evidence="3">
    <location>
        <begin position="41"/>
        <end position="304"/>
    </location>
</feature>
<proteinExistence type="predicted"/>
<dbReference type="Gene3D" id="1.10.506.10">
    <property type="entry name" value="GTPase Activation - p120gap, domain 1"/>
    <property type="match status" value="1"/>
</dbReference>
<dbReference type="InterPro" id="IPR008936">
    <property type="entry name" value="Rho_GTPase_activation_prot"/>
</dbReference>
<evidence type="ECO:0000259" key="3">
    <source>
        <dbReference type="PROSITE" id="PS50018"/>
    </source>
</evidence>
<sequence length="729" mass="80607">AKQILGTEKYIAYQRFLFLARADPAFLGYSFHSKLVAENTPKVQKAILLLHPHDSDCHLLNLITFMIKAEIKELSKTSLILRDNSLSSSLIRFFCERPQITDFLKSILSPTFLQIQELEAKSFLKDSQSTDVLKVNSSPKQKSTNAPLNLSNSNIKQPYLNNTPASPKKSLNSFRSVKSFTGTNNIRKQSNEFSEDAILNNQNLYLSLLQIVASLLNRIESSIDSFPTGLREISCAIKDAASQRFPSLSEKSICSLVGGFFFLRLINPAIMIPEKIFTDSTASKFSSSRKLLTLVAKTLQNLANNNDSPKNRSSVLEASSSSSNSLIESLGKKNHSKVIRILQKLSTPNFEALTSTQKPQTLGSSIAGLSAPISPFIPVSPILSTTSTKSIPPSLSSPLSVLSSSHSVSECSVSSNLKFGGHKMSNSTRHTNSKIPNQRLHASSLESRSNFRYGEIPYSSKYDESSENTTRTCSDSKSNIKPQSIDFINPEIKTALKHANQLSNETQFQSKPPTKKTTDTIKNTVFFTKNDINTNPSLSKHDPELLFNFGQSKAELEATHSNTLENTEGQNNSAFAENDSNIDNLSLLPSNDIQKVPGTPISAKTKFGTPSEMQSNTAKSVERKSSQDNLSYKNSEQSDKKSDFFANTFFSNSQHPNISIDYKSLAILHSLILETANYWENMSQNGLSMELCLNILDLPPLQNSIVENALFSIELLPYDPYILQADGFL</sequence>
<dbReference type="InterPro" id="IPR039360">
    <property type="entry name" value="Ras_GTPase"/>
</dbReference>
<protein>
    <recommendedName>
        <fullName evidence="3">Ras-GAP domain-containing protein</fullName>
    </recommendedName>
</protein>
<feature type="compositionally biased region" description="Polar residues" evidence="2">
    <location>
        <begin position="467"/>
        <end position="482"/>
    </location>
</feature>
<feature type="compositionally biased region" description="Polar residues" evidence="2">
    <location>
        <begin position="582"/>
        <end position="593"/>
    </location>
</feature>
<feature type="region of interest" description="Disordered" evidence="2">
    <location>
        <begin position="425"/>
        <end position="446"/>
    </location>
</feature>